<name>A0A6P3ZVR7_ZIZJJ</name>
<evidence type="ECO:0000313" key="2">
    <source>
        <dbReference type="Proteomes" id="UP001652623"/>
    </source>
</evidence>
<proteinExistence type="predicted"/>
<accession>A0A6P3ZVR7</accession>
<dbReference type="PANTHER" id="PTHR13621:SF2">
    <property type="entry name" value="PROLINE-RICH PROTEIN PRCC"/>
    <property type="match status" value="1"/>
</dbReference>
<dbReference type="FunCoup" id="A0A6P3ZVR7">
    <property type="interactions" value="2254"/>
</dbReference>
<organism evidence="2 3">
    <name type="scientific">Ziziphus jujuba</name>
    <name type="common">Chinese jujube</name>
    <name type="synonym">Ziziphus sativa</name>
    <dbReference type="NCBI Taxonomy" id="326968"/>
    <lineage>
        <taxon>Eukaryota</taxon>
        <taxon>Viridiplantae</taxon>
        <taxon>Streptophyta</taxon>
        <taxon>Embryophyta</taxon>
        <taxon>Tracheophyta</taxon>
        <taxon>Spermatophyta</taxon>
        <taxon>Magnoliopsida</taxon>
        <taxon>eudicotyledons</taxon>
        <taxon>Gunneridae</taxon>
        <taxon>Pentapetalae</taxon>
        <taxon>rosids</taxon>
        <taxon>fabids</taxon>
        <taxon>Rosales</taxon>
        <taxon>Rhamnaceae</taxon>
        <taxon>Paliureae</taxon>
        <taxon>Ziziphus</taxon>
    </lineage>
</organism>
<sequence length="430" mass="46751">MDSLLANYASSDDEEVEEQQRPAKRTALESDSGPGNSTAHSTSSLFSSLPQRKSSSLFQSLPLPKQSLPNPLASKPKPVLDDDEDGEEPYSKPSSRSSETAPKSSSSSSSLFSKLPQPKSQFPQQQPSPILSTSEPNTKRVIQFKPPVVTLKSSELDDDDDEDDREKEKKNETDPLQTKSVASFLSSIPAPKNSSTLGVLPSSGSGRRAIVVETQVSASNSGGSAAENDREIDQNSGSLANYNNPANHGQVDSYGDYQNAVQDASFVDYGNYHSNFDQNVNVGVSGQMGSEIGVADGSGYGNYEGYGSYVDYGQYTNSVADGSEVSIMCESELRVNGKRGRDKIPTEIVEVKQDELMKNRPREDQAKLTGIAFGPAYQPASTKGKPSKLHKRKHQIGSLYFDMKQKETELAERRSRGFLTKAETQAKYGW</sequence>
<feature type="compositionally biased region" description="Low complexity" evidence="1">
    <location>
        <begin position="93"/>
        <end position="132"/>
    </location>
</feature>
<reference evidence="3" key="2">
    <citation type="submission" date="2025-08" db="UniProtKB">
        <authorList>
            <consortium name="RefSeq"/>
        </authorList>
    </citation>
    <scope>IDENTIFICATION</scope>
    <source>
        <tissue evidence="3">Seedling</tissue>
    </source>
</reference>
<dbReference type="GeneID" id="107419736"/>
<protein>
    <submittedName>
        <fullName evidence="3">Uncharacterized protein LOC107419736</fullName>
    </submittedName>
</protein>
<keyword evidence="2" id="KW-1185">Reference proteome</keyword>
<reference evidence="2" key="1">
    <citation type="submission" date="2025-05" db="UniProtKB">
        <authorList>
            <consortium name="RefSeq"/>
        </authorList>
    </citation>
    <scope>NUCLEOTIDE SEQUENCE [LARGE SCALE GENOMIC DNA]</scope>
</reference>
<feature type="compositionally biased region" description="Polar residues" evidence="1">
    <location>
        <begin position="50"/>
        <end position="59"/>
    </location>
</feature>
<dbReference type="PANTHER" id="PTHR13621">
    <property type="entry name" value="PROLINE-RICH PROTEIN PRCC"/>
    <property type="match status" value="1"/>
</dbReference>
<dbReference type="Proteomes" id="UP001652623">
    <property type="component" value="Chromosome 1"/>
</dbReference>
<dbReference type="KEGG" id="zju:107419736"/>
<dbReference type="RefSeq" id="XP_015884052.3">
    <property type="nucleotide sequence ID" value="XM_016028566.4"/>
</dbReference>
<dbReference type="AlphaFoldDB" id="A0A6P3ZVR7"/>
<feature type="compositionally biased region" description="Acidic residues" evidence="1">
    <location>
        <begin position="156"/>
        <end position="165"/>
    </location>
</feature>
<dbReference type="InterPro" id="IPR018800">
    <property type="entry name" value="PRCC"/>
</dbReference>
<evidence type="ECO:0000256" key="1">
    <source>
        <dbReference type="SAM" id="MobiDB-lite"/>
    </source>
</evidence>
<dbReference type="GO" id="GO:0005634">
    <property type="term" value="C:nucleus"/>
    <property type="evidence" value="ECO:0007669"/>
    <property type="project" value="TreeGrafter"/>
</dbReference>
<feature type="region of interest" description="Disordered" evidence="1">
    <location>
        <begin position="1"/>
        <end position="180"/>
    </location>
</feature>
<evidence type="ECO:0000313" key="3">
    <source>
        <dbReference type="RefSeq" id="XP_015884052.3"/>
    </source>
</evidence>
<gene>
    <name evidence="3" type="primary">LOC107419736</name>
</gene>
<dbReference type="Pfam" id="PF10253">
    <property type="entry name" value="PRCC"/>
    <property type="match status" value="1"/>
</dbReference>
<dbReference type="InParanoid" id="A0A6P3ZVR7"/>
<feature type="compositionally biased region" description="Low complexity" evidence="1">
    <location>
        <begin position="37"/>
        <end position="49"/>
    </location>
</feature>